<comment type="caution">
    <text evidence="1">The sequence shown here is derived from an EMBL/GenBank/DDBJ whole genome shotgun (WGS) entry which is preliminary data.</text>
</comment>
<reference evidence="1 2" key="1">
    <citation type="submission" date="2023-10" db="EMBL/GenBank/DDBJ databases">
        <title>Microbacterium xanthum sp. nov., isolated from seaweed.</title>
        <authorList>
            <person name="Lee S.D."/>
        </authorList>
    </citation>
    <scope>NUCLEOTIDE SEQUENCE [LARGE SCALE GENOMIC DNA]</scope>
    <source>
        <strain evidence="1 2">KCTC 19124</strain>
    </source>
</reference>
<proteinExistence type="predicted"/>
<accession>A0ABU5N8B5</accession>
<evidence type="ECO:0000313" key="1">
    <source>
        <dbReference type="EMBL" id="MDZ8162222.1"/>
    </source>
</evidence>
<gene>
    <name evidence="1" type="ORF">R2Q92_10270</name>
</gene>
<dbReference type="RefSeq" id="WP_194424695.1">
    <property type="nucleotide sequence ID" value="NZ_BAAAPT010000002.1"/>
</dbReference>
<evidence type="ECO:0008006" key="3">
    <source>
        <dbReference type="Google" id="ProtNLM"/>
    </source>
</evidence>
<dbReference type="Proteomes" id="UP001291912">
    <property type="component" value="Unassembled WGS sequence"/>
</dbReference>
<dbReference type="EMBL" id="JAWJYN010000002">
    <property type="protein sequence ID" value="MDZ8162222.1"/>
    <property type="molecule type" value="Genomic_DNA"/>
</dbReference>
<sequence>MRLGTRWTSGEEPPQAVPEALREGIAGVDATIPVDMLGAPRPRWTLTWLEGKPIAELATGVQVELDDDGNAVVRHAPDDDFA</sequence>
<name>A0ABU5N8B5_9MICO</name>
<protein>
    <recommendedName>
        <fullName evidence="3">Fe-S oxidoreductase</fullName>
    </recommendedName>
</protein>
<keyword evidence="2" id="KW-1185">Reference proteome</keyword>
<evidence type="ECO:0000313" key="2">
    <source>
        <dbReference type="Proteomes" id="UP001291912"/>
    </source>
</evidence>
<organism evidence="1 2">
    <name type="scientific">Microbacterium aquimaris</name>
    <dbReference type="NCBI Taxonomy" id="459816"/>
    <lineage>
        <taxon>Bacteria</taxon>
        <taxon>Bacillati</taxon>
        <taxon>Actinomycetota</taxon>
        <taxon>Actinomycetes</taxon>
        <taxon>Micrococcales</taxon>
        <taxon>Microbacteriaceae</taxon>
        <taxon>Microbacterium</taxon>
    </lineage>
</organism>